<protein>
    <recommendedName>
        <fullName evidence="3">Cytochrome c biogenesis FC</fullName>
    </recommendedName>
</protein>
<name>A0A7R9AS11_TIMSH</name>
<evidence type="ECO:0000313" key="2">
    <source>
        <dbReference type="EMBL" id="CAD7259505.1"/>
    </source>
</evidence>
<sequence length="505" mass="55004">MIGHRITAPVLMLLNLCFPFHSYGRMNSTLLEVYGQSSSLIVPISLPMSISRSSFPRFGNGETVWGSSSPSSPISSLESLGTSGLGCGRPGASTSSIGSCSSTSIPSSAISASRVSVGSISSAMAWAAASYQFLRVPLSGSGLPQVSVWSSLRSTSSSETAPVSMCSEGVSPASLYACSRLSWLRGDRLLSCWLYSPLPTALDLPPPHAYILVRRGRREGRKAARARRTTAYLYLPKRSPSPAAALTPKPQPWELAERLKSVNELKKGCVLKKKYLFPLGWAARVSYMSTLVGITYLLPVSVSTPNKCQARLVQFHGVGKAWARIPAGCSVGRWWVVEEWLRHPGQHGYNVPLVHSTAYYSSPMASLVLTDNFKKLPDQITYPYVEPDDLQRHIRVDTSLFAACSLLFTPLVHGGPRAEYLSSGSPLLDVRGPIELTWLIQGWYLATSSPLLAAGTWRTQGWYFSLGSPLLAVRRPIRLGWKEIQPAPVLRGSLFCSTPRSQRSL</sequence>
<accession>A0A7R9AS11</accession>
<keyword evidence="1" id="KW-0732">Signal</keyword>
<dbReference type="AlphaFoldDB" id="A0A7R9AS11"/>
<feature type="chain" id="PRO_5031278296" description="Cytochrome c biogenesis FC" evidence="1">
    <location>
        <begin position="25"/>
        <end position="505"/>
    </location>
</feature>
<organism evidence="2">
    <name type="scientific">Timema shepardi</name>
    <name type="common">Walking stick</name>
    <dbReference type="NCBI Taxonomy" id="629360"/>
    <lineage>
        <taxon>Eukaryota</taxon>
        <taxon>Metazoa</taxon>
        <taxon>Ecdysozoa</taxon>
        <taxon>Arthropoda</taxon>
        <taxon>Hexapoda</taxon>
        <taxon>Insecta</taxon>
        <taxon>Pterygota</taxon>
        <taxon>Neoptera</taxon>
        <taxon>Polyneoptera</taxon>
        <taxon>Phasmatodea</taxon>
        <taxon>Timematodea</taxon>
        <taxon>Timematoidea</taxon>
        <taxon>Timematidae</taxon>
        <taxon>Timema</taxon>
    </lineage>
</organism>
<gene>
    <name evidence="2" type="ORF">TSIB3V08_LOCUS3710</name>
</gene>
<evidence type="ECO:0008006" key="3">
    <source>
        <dbReference type="Google" id="ProtNLM"/>
    </source>
</evidence>
<evidence type="ECO:0000256" key="1">
    <source>
        <dbReference type="SAM" id="SignalP"/>
    </source>
</evidence>
<reference evidence="2" key="1">
    <citation type="submission" date="2020-11" db="EMBL/GenBank/DDBJ databases">
        <authorList>
            <person name="Tran Van P."/>
        </authorList>
    </citation>
    <scope>NUCLEOTIDE SEQUENCE</scope>
</reference>
<proteinExistence type="predicted"/>
<dbReference type="EMBL" id="OC001255">
    <property type="protein sequence ID" value="CAD7259505.1"/>
    <property type="molecule type" value="Genomic_DNA"/>
</dbReference>
<feature type="signal peptide" evidence="1">
    <location>
        <begin position="1"/>
        <end position="24"/>
    </location>
</feature>